<keyword evidence="1" id="KW-0732">Signal</keyword>
<gene>
    <name evidence="3" type="ORF">HH214_02280</name>
</gene>
<evidence type="ECO:0000313" key="3">
    <source>
        <dbReference type="EMBL" id="QJD94785.1"/>
    </source>
</evidence>
<evidence type="ECO:0000259" key="2">
    <source>
        <dbReference type="Pfam" id="PF13568"/>
    </source>
</evidence>
<dbReference type="Proteomes" id="UP000503278">
    <property type="component" value="Chromosome"/>
</dbReference>
<organism evidence="3 4">
    <name type="scientific">Mucilaginibacter robiniae</name>
    <dbReference type="NCBI Taxonomy" id="2728022"/>
    <lineage>
        <taxon>Bacteria</taxon>
        <taxon>Pseudomonadati</taxon>
        <taxon>Bacteroidota</taxon>
        <taxon>Sphingobacteriia</taxon>
        <taxon>Sphingobacteriales</taxon>
        <taxon>Sphingobacteriaceae</taxon>
        <taxon>Mucilaginibacter</taxon>
    </lineage>
</organism>
<dbReference type="KEGG" id="mrob:HH214_02280"/>
<dbReference type="AlphaFoldDB" id="A0A7L5DUI6"/>
<feature type="signal peptide" evidence="1">
    <location>
        <begin position="1"/>
        <end position="19"/>
    </location>
</feature>
<evidence type="ECO:0000313" key="4">
    <source>
        <dbReference type="Proteomes" id="UP000503278"/>
    </source>
</evidence>
<name>A0A7L5DUI6_9SPHI</name>
<feature type="chain" id="PRO_5029738356" evidence="1">
    <location>
        <begin position="20"/>
        <end position="232"/>
    </location>
</feature>
<proteinExistence type="predicted"/>
<accession>A0A7L5DUI6</accession>
<dbReference type="EMBL" id="CP051682">
    <property type="protein sequence ID" value="QJD94785.1"/>
    <property type="molecule type" value="Genomic_DNA"/>
</dbReference>
<dbReference type="RefSeq" id="WP_169605802.1">
    <property type="nucleotide sequence ID" value="NZ_CP051682.1"/>
</dbReference>
<feature type="domain" description="Outer membrane protein beta-barrel" evidence="2">
    <location>
        <begin position="19"/>
        <end position="209"/>
    </location>
</feature>
<keyword evidence="4" id="KW-1185">Reference proteome</keyword>
<protein>
    <submittedName>
        <fullName evidence="3">PorT family protein</fullName>
    </submittedName>
</protein>
<sequence length="232" mass="25533">MKKVLTLIAWLISMAELRAQNLEVAVQAGGNLSHYSGTNAEAYNSLGTKSRVGYQAGLQLQQNFKSGWLIGLYAGYEALKNSSHYSPIYFDNPLYYATVPTASGTSPVDYMIPDHVQTIFTNKFLNINPYLGYRFIMKDISIDVMPGLELGIRLSSTGKTEYSYSGSTGTADDPYNSAVQGSDLRLRGGLAVHIQRWSITGGYAYGLIKYLKTADEGSHSHIARLGLAYRLF</sequence>
<evidence type="ECO:0000256" key="1">
    <source>
        <dbReference type="SAM" id="SignalP"/>
    </source>
</evidence>
<dbReference type="Pfam" id="PF13568">
    <property type="entry name" value="OMP_b-brl_2"/>
    <property type="match status" value="1"/>
</dbReference>
<dbReference type="InterPro" id="IPR025665">
    <property type="entry name" value="Beta-barrel_OMP_2"/>
</dbReference>
<reference evidence="3 4" key="1">
    <citation type="submission" date="2020-04" db="EMBL/GenBank/DDBJ databases">
        <title>Genome sequencing of novel species.</title>
        <authorList>
            <person name="Heo J."/>
            <person name="Kim S.-J."/>
            <person name="Kim J.-S."/>
            <person name="Hong S.-B."/>
            <person name="Kwon S.-W."/>
        </authorList>
    </citation>
    <scope>NUCLEOTIDE SEQUENCE [LARGE SCALE GENOMIC DNA]</scope>
    <source>
        <strain evidence="3 4">F39-2</strain>
    </source>
</reference>